<protein>
    <submittedName>
        <fullName evidence="1">Uncharacterized protein</fullName>
    </submittedName>
</protein>
<dbReference type="EMBL" id="JBIAHM010000010">
    <property type="protein sequence ID" value="MFE9602468.1"/>
    <property type="molecule type" value="Genomic_DNA"/>
</dbReference>
<dbReference type="RefSeq" id="WP_388110379.1">
    <property type="nucleotide sequence ID" value="NZ_JBIAHM010000010.1"/>
</dbReference>
<name>A0ABW6MAW0_9ACTN</name>
<reference evidence="1 2" key="1">
    <citation type="submission" date="2024-10" db="EMBL/GenBank/DDBJ databases">
        <title>The Natural Products Discovery Center: Release of the First 8490 Sequenced Strains for Exploring Actinobacteria Biosynthetic Diversity.</title>
        <authorList>
            <person name="Kalkreuter E."/>
            <person name="Kautsar S.A."/>
            <person name="Yang D."/>
            <person name="Bader C.D."/>
            <person name="Teijaro C.N."/>
            <person name="Fluegel L."/>
            <person name="Davis C.M."/>
            <person name="Simpson J.R."/>
            <person name="Lauterbach L."/>
            <person name="Steele A.D."/>
            <person name="Gui C."/>
            <person name="Meng S."/>
            <person name="Li G."/>
            <person name="Viehrig K."/>
            <person name="Ye F."/>
            <person name="Su P."/>
            <person name="Kiefer A.F."/>
            <person name="Nichols A."/>
            <person name="Cepeda A.J."/>
            <person name="Yan W."/>
            <person name="Fan B."/>
            <person name="Jiang Y."/>
            <person name="Adhikari A."/>
            <person name="Zheng C.-J."/>
            <person name="Schuster L."/>
            <person name="Cowan T.M."/>
            <person name="Smanski M.J."/>
            <person name="Chevrette M.G."/>
            <person name="De Carvalho L.P.S."/>
            <person name="Shen B."/>
        </authorList>
    </citation>
    <scope>NUCLEOTIDE SEQUENCE [LARGE SCALE GENOMIC DNA]</scope>
    <source>
        <strain evidence="1 2">NPDC006488</strain>
    </source>
</reference>
<accession>A0ABW6MAW0</accession>
<gene>
    <name evidence="1" type="ORF">ACFYNQ_28375</name>
</gene>
<proteinExistence type="predicted"/>
<evidence type="ECO:0000313" key="1">
    <source>
        <dbReference type="EMBL" id="MFE9602468.1"/>
    </source>
</evidence>
<keyword evidence="2" id="KW-1185">Reference proteome</keyword>
<sequence length="614" mass="64675">MTVSNQPTRAEVLGAYRALPPRPDGPAADLSRDVIACGDEGMREAALALGRDLGRPVVDVDVASGWLSRTPTPSPASVLLIASRHTLVAETVREWVTSAARHDVPVGFVLAADPAEAEFLTSKITLAHTRVPAGEDVLIDAVNGVCGPPDDLKVARPERLGTILDAPWRVLSVCGHSDLGHISLGSLVVCGANGPERVDGKLLTDGCDPGADRCRSTTKLLRTAVPAAGLRAAVVAVMGCSTFDVAVGEHPTTNSLCVSALSGLALAAIGTLGQLHADADTVGLVATYLAEGLSLGETVQRLNHVHRIPTGYGIALAGDPALRFPARTPAEPVDNGAAVDADRLGTHEQALALYQDMIGRSRTVERVRHALVAVAENSLDEDLEDSLEDLGRTNEQVQSAAWEGIGRIREAFDLDAWRTADAVTARLDRAVRRWDEAFLATAKLAAGNDVYAALHTYLRLSDARVEGACTRCGSRIQVFEYDDSESAGGRRVAAECWLCGPVRESAGAGPVMAIAASGLHSPGGVVRPVLSVRGTSGEPDRPGHLAVILNDRLTDRVLATFHAECTLADLPEPTLTIPEDTQSDLHALWAVWVGQVTVTFAGTRLGVVRTVEQA</sequence>
<evidence type="ECO:0000313" key="2">
    <source>
        <dbReference type="Proteomes" id="UP001601303"/>
    </source>
</evidence>
<organism evidence="1 2">
    <name type="scientific">Streptomyces hokutonensis</name>
    <dbReference type="NCBI Taxonomy" id="1306990"/>
    <lineage>
        <taxon>Bacteria</taxon>
        <taxon>Bacillati</taxon>
        <taxon>Actinomycetota</taxon>
        <taxon>Actinomycetes</taxon>
        <taxon>Kitasatosporales</taxon>
        <taxon>Streptomycetaceae</taxon>
        <taxon>Streptomyces</taxon>
    </lineage>
</organism>
<dbReference type="Proteomes" id="UP001601303">
    <property type="component" value="Unassembled WGS sequence"/>
</dbReference>
<comment type="caution">
    <text evidence="1">The sequence shown here is derived from an EMBL/GenBank/DDBJ whole genome shotgun (WGS) entry which is preliminary data.</text>
</comment>